<comment type="catalytic activity">
    <reaction evidence="9">
        <text>S-methyl-5'-thioadenosine + phosphate = 5-(methylsulfanyl)-alpha-D-ribose 1-phosphate + adenine</text>
        <dbReference type="Rhea" id="RHEA:11852"/>
        <dbReference type="ChEBI" id="CHEBI:16708"/>
        <dbReference type="ChEBI" id="CHEBI:17509"/>
        <dbReference type="ChEBI" id="CHEBI:43474"/>
        <dbReference type="ChEBI" id="CHEBI:58533"/>
        <dbReference type="EC" id="2.4.2.28"/>
    </reaction>
    <physiologicalReaction direction="left-to-right" evidence="9">
        <dbReference type="Rhea" id="RHEA:11853"/>
    </physiologicalReaction>
</comment>
<evidence type="ECO:0000313" key="11">
    <source>
        <dbReference type="EMBL" id="GAA0536700.1"/>
    </source>
</evidence>
<evidence type="ECO:0000256" key="8">
    <source>
        <dbReference type="ARBA" id="ARBA00048968"/>
    </source>
</evidence>
<evidence type="ECO:0000256" key="3">
    <source>
        <dbReference type="ARBA" id="ARBA00022679"/>
    </source>
</evidence>
<evidence type="ECO:0000256" key="1">
    <source>
        <dbReference type="ARBA" id="ARBA00000553"/>
    </source>
</evidence>
<dbReference type="Gene3D" id="3.60.140.10">
    <property type="entry name" value="CNF1/YfiH-like putative cysteine hydrolases"/>
    <property type="match status" value="1"/>
</dbReference>
<evidence type="ECO:0000256" key="9">
    <source>
        <dbReference type="ARBA" id="ARBA00049893"/>
    </source>
</evidence>
<dbReference type="PANTHER" id="PTHR30616">
    <property type="entry name" value="UNCHARACTERIZED PROTEIN YFIH"/>
    <property type="match status" value="1"/>
</dbReference>
<evidence type="ECO:0000256" key="10">
    <source>
        <dbReference type="RuleBase" id="RU361274"/>
    </source>
</evidence>
<evidence type="ECO:0000256" key="5">
    <source>
        <dbReference type="ARBA" id="ARBA00022801"/>
    </source>
</evidence>
<comment type="catalytic activity">
    <reaction evidence="7">
        <text>adenosine + H2O + H(+) = inosine + NH4(+)</text>
        <dbReference type="Rhea" id="RHEA:24408"/>
        <dbReference type="ChEBI" id="CHEBI:15377"/>
        <dbReference type="ChEBI" id="CHEBI:15378"/>
        <dbReference type="ChEBI" id="CHEBI:16335"/>
        <dbReference type="ChEBI" id="CHEBI:17596"/>
        <dbReference type="ChEBI" id="CHEBI:28938"/>
        <dbReference type="EC" id="3.5.4.4"/>
    </reaction>
    <physiologicalReaction direction="left-to-right" evidence="7">
        <dbReference type="Rhea" id="RHEA:24409"/>
    </physiologicalReaction>
</comment>
<comment type="caution">
    <text evidence="11">The sequence shown here is derived from an EMBL/GenBank/DDBJ whole genome shotgun (WGS) entry which is preliminary data.</text>
</comment>
<evidence type="ECO:0000256" key="2">
    <source>
        <dbReference type="ARBA" id="ARBA00007353"/>
    </source>
</evidence>
<reference evidence="12" key="1">
    <citation type="journal article" date="2019" name="Int. J. Syst. Evol. Microbiol.">
        <title>The Global Catalogue of Microorganisms (GCM) 10K type strain sequencing project: providing services to taxonomists for standard genome sequencing and annotation.</title>
        <authorList>
            <consortium name="The Broad Institute Genomics Platform"/>
            <consortium name="The Broad Institute Genome Sequencing Center for Infectious Disease"/>
            <person name="Wu L."/>
            <person name="Ma J."/>
        </authorList>
    </citation>
    <scope>NUCLEOTIDE SEQUENCE [LARGE SCALE GENOMIC DNA]</scope>
    <source>
        <strain evidence="12">JCM 14331</strain>
    </source>
</reference>
<protein>
    <recommendedName>
        <fullName evidence="10">Purine nucleoside phosphorylase</fullName>
    </recommendedName>
</protein>
<dbReference type="EMBL" id="BAAAEO010000001">
    <property type="protein sequence ID" value="GAA0536700.1"/>
    <property type="molecule type" value="Genomic_DNA"/>
</dbReference>
<evidence type="ECO:0000256" key="7">
    <source>
        <dbReference type="ARBA" id="ARBA00047989"/>
    </source>
</evidence>
<gene>
    <name evidence="11" type="primary">yfiH</name>
    <name evidence="11" type="ORF">GCM10009098_00150</name>
</gene>
<dbReference type="NCBIfam" id="TIGR00726">
    <property type="entry name" value="peptidoglycan editing factor PgeF"/>
    <property type="match status" value="1"/>
</dbReference>
<evidence type="ECO:0000313" key="12">
    <source>
        <dbReference type="Proteomes" id="UP001501169"/>
    </source>
</evidence>
<sequence>MSESLLLPDWPAPANVRAVVSTRHGGCSEGRYASLNLGDHVADNPIAVTENRKRYQQQAQMPSAPFWLQQVHGTKVLQLDSSSLAGQQADASVTSVAGVVCTVMTADCLPLLLCDTAGRRVAAVHAGWRGLCDGVIERAVEQFAIAGQVLAYLGPAISQSAFEVGPEVRAAFISKAAEAEQAFVSGAAGKWQADLYLLARQRLQAAGVWQIYGGNFCTYAQSELFFSYRRDGQTGRMAASIWLD</sequence>
<keyword evidence="5" id="KW-0378">Hydrolase</keyword>
<keyword evidence="3" id="KW-0808">Transferase</keyword>
<dbReference type="Proteomes" id="UP001501169">
    <property type="component" value="Unassembled WGS sequence"/>
</dbReference>
<name>A0ABP3N9M8_9GAMM</name>
<comment type="catalytic activity">
    <reaction evidence="1">
        <text>inosine + phosphate = alpha-D-ribose 1-phosphate + hypoxanthine</text>
        <dbReference type="Rhea" id="RHEA:27646"/>
        <dbReference type="ChEBI" id="CHEBI:17368"/>
        <dbReference type="ChEBI" id="CHEBI:17596"/>
        <dbReference type="ChEBI" id="CHEBI:43474"/>
        <dbReference type="ChEBI" id="CHEBI:57720"/>
        <dbReference type="EC" id="2.4.2.1"/>
    </reaction>
    <physiologicalReaction direction="left-to-right" evidence="1">
        <dbReference type="Rhea" id="RHEA:27647"/>
    </physiologicalReaction>
</comment>
<keyword evidence="6" id="KW-0862">Zinc</keyword>
<dbReference type="InterPro" id="IPR011324">
    <property type="entry name" value="Cytotoxic_necrot_fac-like_cat"/>
</dbReference>
<proteinExistence type="inferred from homology"/>
<keyword evidence="12" id="KW-1185">Reference proteome</keyword>
<comment type="similarity">
    <text evidence="2 10">Belongs to the purine nucleoside phosphorylase YfiH/LACC1 family.</text>
</comment>
<organism evidence="11 12">
    <name type="scientific">Rheinheimera aquimaris</name>
    <dbReference type="NCBI Taxonomy" id="412437"/>
    <lineage>
        <taxon>Bacteria</taxon>
        <taxon>Pseudomonadati</taxon>
        <taxon>Pseudomonadota</taxon>
        <taxon>Gammaproteobacteria</taxon>
        <taxon>Chromatiales</taxon>
        <taxon>Chromatiaceae</taxon>
        <taxon>Rheinheimera</taxon>
    </lineage>
</organism>
<dbReference type="InterPro" id="IPR038371">
    <property type="entry name" value="Cu_polyphenol_OxRdtase_sf"/>
</dbReference>
<dbReference type="InterPro" id="IPR003730">
    <property type="entry name" value="Cu_polyphenol_OxRdtase"/>
</dbReference>
<dbReference type="PANTHER" id="PTHR30616:SF2">
    <property type="entry name" value="PURINE NUCLEOSIDE PHOSPHORYLASE LACC1"/>
    <property type="match status" value="1"/>
</dbReference>
<evidence type="ECO:0000256" key="4">
    <source>
        <dbReference type="ARBA" id="ARBA00022723"/>
    </source>
</evidence>
<accession>A0ABP3N9M8</accession>
<comment type="catalytic activity">
    <reaction evidence="8">
        <text>adenosine + phosphate = alpha-D-ribose 1-phosphate + adenine</text>
        <dbReference type="Rhea" id="RHEA:27642"/>
        <dbReference type="ChEBI" id="CHEBI:16335"/>
        <dbReference type="ChEBI" id="CHEBI:16708"/>
        <dbReference type="ChEBI" id="CHEBI:43474"/>
        <dbReference type="ChEBI" id="CHEBI:57720"/>
        <dbReference type="EC" id="2.4.2.1"/>
    </reaction>
    <physiologicalReaction direction="left-to-right" evidence="8">
        <dbReference type="Rhea" id="RHEA:27643"/>
    </physiologicalReaction>
</comment>
<dbReference type="Pfam" id="PF02578">
    <property type="entry name" value="Cu-oxidase_4"/>
    <property type="match status" value="1"/>
</dbReference>
<keyword evidence="4" id="KW-0479">Metal-binding</keyword>
<dbReference type="RefSeq" id="WP_226765984.1">
    <property type="nucleotide sequence ID" value="NZ_BAAAEO010000001.1"/>
</dbReference>
<dbReference type="SUPFAM" id="SSF64438">
    <property type="entry name" value="CNF1/YfiH-like putative cysteine hydrolases"/>
    <property type="match status" value="1"/>
</dbReference>
<evidence type="ECO:0000256" key="6">
    <source>
        <dbReference type="ARBA" id="ARBA00022833"/>
    </source>
</evidence>
<dbReference type="CDD" id="cd16833">
    <property type="entry name" value="YfiH"/>
    <property type="match status" value="1"/>
</dbReference>